<gene>
    <name evidence="3" type="ORF">LY28_00722</name>
</gene>
<protein>
    <submittedName>
        <fullName evidence="3">S-layer family protein</fullName>
    </submittedName>
</protein>
<sequence length="1019" mass="111115">MIFLKLTNQKNKHTDLSNTGKKLSEGIIKTISAVLCTALISQIGFVNAAVSDEQVSGVYTSAKNGQAVINNLKYTDISKAEYDLKDAVYQNGALGIFPSPGSTKFNPNGSISKEMALYLVYMAANRAQDIASQGQTLNDARTAAQKKTGLQAVLYDGSLQLAANDGLITLQNLADALQTDQSGLDAAAFKRSTSVTRQEFATWLAKALMLPPVYNQQELFNSYSDWKSAKAENVPYIEAILENNIMSGDGKGNFNPNQAITRSQAARILKNAENVILPLRGMEKRTATIEEKRSTKDTSKGYQIDYNTYYVRNSDGLLDSISVEAQYQKPTTTTNEITGNAQVASRTEIPVCKNGNITNSSSLSTGDRIEYIAGLEDKTVYYARVLSSNKEIGYKAAIINSVNTAARSINITPLKQEIEYPNQEVSEPKPQTYSDGSIVYENKSYSNGVINALTKSKVDVSSIKPGSVVIIGINQDMIVEITPVTVKKEREQGLVAGIVEENNPQLGYLTLYNEDGTGKTPLEASTLRTFNYADPNDVKVYKNHVPAELSDIEPGDTVFVRIDDEGAVSSISGVPNYSIYYGKIVNMKISSVTVETEKGKQLIFNTNGVDVIKDGKLTKISQLKNGDKVKLIVNNAPNISVLKEIVIEGGDRLVANVYKGIFESYDDLSNKIMISNPWVLTKGQWMKNTTDPFMTIAVGNNFKAFFGGNERAAKTLNTLLSGTTVYIASEKDYGNGENGVVASFIDDLDKEVAYNDKVYNTASSNNFTLGKALERISFDNGTIVVKDGRLVQGSSVTADDYAYVMANRDSETGKLVAGVVSIENRPGTEAVQLYRGRISSIDEYKSVTLQSYAKLDGVNWNYANTPMTFNLTADTRITDTDGIAGQGDFSSYSGASTFYDRTIYILSDGTNAVEISTAPYGSYSITGEVTEMTGGTTGDDGNILKQPDGIALRNCKYYDAAKHLWVSIKDSKFVLLTNSLVIKNNKRINPSELKKGDKIKVLKKDNTVTGDAYIVIVEE</sequence>
<accession>A0A318YAM2</accession>
<name>A0A318YAM2_9FIRM</name>
<dbReference type="Pfam" id="PF00395">
    <property type="entry name" value="SLH"/>
    <property type="match status" value="1"/>
</dbReference>
<reference evidence="3 4" key="1">
    <citation type="submission" date="2018-06" db="EMBL/GenBank/DDBJ databases">
        <title>Genomic Encyclopedia of Type Strains, Phase I: the one thousand microbial genomes (KMG-I) project.</title>
        <authorList>
            <person name="Kyrpides N."/>
        </authorList>
    </citation>
    <scope>NUCLEOTIDE SEQUENCE [LARGE SCALE GENOMIC DNA]</scope>
    <source>
        <strain evidence="3 4">DSM 19573</strain>
    </source>
</reference>
<dbReference type="InterPro" id="IPR001119">
    <property type="entry name" value="SLH_dom"/>
</dbReference>
<dbReference type="Proteomes" id="UP000248132">
    <property type="component" value="Unassembled WGS sequence"/>
</dbReference>
<organism evidence="3 4">
    <name type="scientific">Ruminiclostridium sufflavum DSM 19573</name>
    <dbReference type="NCBI Taxonomy" id="1121337"/>
    <lineage>
        <taxon>Bacteria</taxon>
        <taxon>Bacillati</taxon>
        <taxon>Bacillota</taxon>
        <taxon>Clostridia</taxon>
        <taxon>Eubacteriales</taxon>
        <taxon>Oscillospiraceae</taxon>
        <taxon>Ruminiclostridium</taxon>
    </lineage>
</organism>
<keyword evidence="4" id="KW-1185">Reference proteome</keyword>
<evidence type="ECO:0000256" key="1">
    <source>
        <dbReference type="ARBA" id="ARBA00022737"/>
    </source>
</evidence>
<proteinExistence type="predicted"/>
<keyword evidence="1" id="KW-0677">Repeat</keyword>
<dbReference type="AlphaFoldDB" id="A0A318YAM2"/>
<dbReference type="OrthoDB" id="1703838at2"/>
<evidence type="ECO:0000313" key="4">
    <source>
        <dbReference type="Proteomes" id="UP000248132"/>
    </source>
</evidence>
<evidence type="ECO:0000259" key="2">
    <source>
        <dbReference type="PROSITE" id="PS51272"/>
    </source>
</evidence>
<evidence type="ECO:0000313" key="3">
    <source>
        <dbReference type="EMBL" id="PYG89503.1"/>
    </source>
</evidence>
<comment type="caution">
    <text evidence="3">The sequence shown here is derived from an EMBL/GenBank/DDBJ whole genome shotgun (WGS) entry which is preliminary data.</text>
</comment>
<feature type="domain" description="SLH" evidence="2">
    <location>
        <begin position="220"/>
        <end position="283"/>
    </location>
</feature>
<dbReference type="PROSITE" id="PS51272">
    <property type="entry name" value="SLH"/>
    <property type="match status" value="1"/>
</dbReference>
<dbReference type="RefSeq" id="WP_110460790.1">
    <property type="nucleotide sequence ID" value="NZ_QKMR01000003.1"/>
</dbReference>
<dbReference type="EMBL" id="QKMR01000003">
    <property type="protein sequence ID" value="PYG89503.1"/>
    <property type="molecule type" value="Genomic_DNA"/>
</dbReference>